<evidence type="ECO:0000259" key="4">
    <source>
        <dbReference type="Pfam" id="PF08698"/>
    </source>
</evidence>
<feature type="compositionally biased region" description="Gly residues" evidence="3">
    <location>
        <begin position="106"/>
        <end position="115"/>
    </location>
</feature>
<protein>
    <recommendedName>
        <fullName evidence="4">Fcf2 pre-rRNA processing C-terminal domain-containing protein</fullName>
    </recommendedName>
</protein>
<evidence type="ECO:0000256" key="1">
    <source>
        <dbReference type="ARBA" id="ARBA00004604"/>
    </source>
</evidence>
<feature type="compositionally biased region" description="Basic residues" evidence="3">
    <location>
        <begin position="95"/>
        <end position="104"/>
    </location>
</feature>
<dbReference type="GO" id="GO:0006396">
    <property type="term" value="P:RNA processing"/>
    <property type="evidence" value="ECO:0007669"/>
    <property type="project" value="TreeGrafter"/>
</dbReference>
<dbReference type="AlphaFoldDB" id="A0A0N8PZR3"/>
<evidence type="ECO:0000256" key="2">
    <source>
        <dbReference type="ARBA" id="ARBA00023242"/>
    </source>
</evidence>
<sequence>MPATPMTPQLKRELDALRLSAALDPKRFLRGGAKRDKVGEFFQVGHVVAPSTRATTASTAPRVHKRGFVEELVESEEAQAYARKKTKEVLAKTMSGRKRQRKGYKGSAGNGGARK</sequence>
<evidence type="ECO:0000313" key="5">
    <source>
        <dbReference type="EMBL" id="KPV73045.1"/>
    </source>
</evidence>
<dbReference type="InterPro" id="IPR039883">
    <property type="entry name" value="Fcf2/DNTTIP2"/>
</dbReference>
<feature type="domain" description="Fcf2 pre-rRNA processing C-terminal" evidence="4">
    <location>
        <begin position="1"/>
        <end position="85"/>
    </location>
</feature>
<organism evidence="5 6">
    <name type="scientific">Rhodotorula graminis (strain WP1)</name>
    <dbReference type="NCBI Taxonomy" id="578459"/>
    <lineage>
        <taxon>Eukaryota</taxon>
        <taxon>Fungi</taxon>
        <taxon>Dikarya</taxon>
        <taxon>Basidiomycota</taxon>
        <taxon>Pucciniomycotina</taxon>
        <taxon>Microbotryomycetes</taxon>
        <taxon>Sporidiobolales</taxon>
        <taxon>Sporidiobolaceae</taxon>
        <taxon>Rhodotorula</taxon>
    </lineage>
</organism>
<gene>
    <name evidence="5" type="ORF">RHOBADRAFT_65465</name>
</gene>
<dbReference type="GO" id="GO:0003723">
    <property type="term" value="F:RNA binding"/>
    <property type="evidence" value="ECO:0007669"/>
    <property type="project" value="TreeGrafter"/>
</dbReference>
<dbReference type="EMBL" id="KQ474084">
    <property type="protein sequence ID" value="KPV73045.1"/>
    <property type="molecule type" value="Genomic_DNA"/>
</dbReference>
<reference evidence="5 6" key="1">
    <citation type="journal article" date="2015" name="Front. Microbiol.">
        <title>Genome sequence of the plant growth promoting endophytic yeast Rhodotorula graminis WP1.</title>
        <authorList>
            <person name="Firrincieli A."/>
            <person name="Otillar R."/>
            <person name="Salamov A."/>
            <person name="Schmutz J."/>
            <person name="Khan Z."/>
            <person name="Redman R.S."/>
            <person name="Fleck N.D."/>
            <person name="Lindquist E."/>
            <person name="Grigoriev I.V."/>
            <person name="Doty S.L."/>
        </authorList>
    </citation>
    <scope>NUCLEOTIDE SEQUENCE [LARGE SCALE GENOMIC DNA]</scope>
    <source>
        <strain evidence="5 6">WP1</strain>
    </source>
</reference>
<comment type="subcellular location">
    <subcellularLocation>
        <location evidence="1">Nucleus</location>
        <location evidence="1">Nucleolus</location>
    </subcellularLocation>
</comment>
<dbReference type="RefSeq" id="XP_018269094.1">
    <property type="nucleotide sequence ID" value="XM_018418714.1"/>
</dbReference>
<dbReference type="PANTHER" id="PTHR21686:SF12">
    <property type="entry name" value="DEOXYNUCLEOTIDYLTRANSFERASE TERMINAL-INTERACTING PROTEIN 2"/>
    <property type="match status" value="1"/>
</dbReference>
<dbReference type="Pfam" id="PF08698">
    <property type="entry name" value="Fcf2"/>
    <property type="match status" value="1"/>
</dbReference>
<dbReference type="STRING" id="578459.A0A0N8PZR3"/>
<keyword evidence="6" id="KW-1185">Reference proteome</keyword>
<dbReference type="GO" id="GO:0005730">
    <property type="term" value="C:nucleolus"/>
    <property type="evidence" value="ECO:0007669"/>
    <property type="project" value="UniProtKB-SubCell"/>
</dbReference>
<dbReference type="OrthoDB" id="427886at2759"/>
<name>A0A0N8PZR3_RHOGW</name>
<evidence type="ECO:0000256" key="3">
    <source>
        <dbReference type="SAM" id="MobiDB-lite"/>
    </source>
</evidence>
<dbReference type="Proteomes" id="UP000053890">
    <property type="component" value="Unassembled WGS sequence"/>
</dbReference>
<accession>A0A0N8PZR3</accession>
<keyword evidence="2" id="KW-0539">Nucleus</keyword>
<evidence type="ECO:0000313" key="6">
    <source>
        <dbReference type="Proteomes" id="UP000053890"/>
    </source>
</evidence>
<dbReference type="PANTHER" id="PTHR21686">
    <property type="entry name" value="DEOXYNUCLEOTIDYLTRANSFERASE TERMINAL-INTERACTING PROTEIN 2"/>
    <property type="match status" value="1"/>
</dbReference>
<dbReference type="GeneID" id="28979161"/>
<dbReference type="InterPro" id="IPR014810">
    <property type="entry name" value="Fcf2_C"/>
</dbReference>
<feature type="region of interest" description="Disordered" evidence="3">
    <location>
        <begin position="88"/>
        <end position="115"/>
    </location>
</feature>
<proteinExistence type="predicted"/>